<protein>
    <submittedName>
        <fullName evidence="7">Peptidase S8</fullName>
    </submittedName>
</protein>
<dbReference type="RefSeq" id="WP_116849237.1">
    <property type="nucleotide sequence ID" value="NZ_QTJU01000010.1"/>
</dbReference>
<dbReference type="InterPro" id="IPR050131">
    <property type="entry name" value="Peptidase_S8_subtilisin-like"/>
</dbReference>
<dbReference type="InterPro" id="IPR034080">
    <property type="entry name" value="Protease_P7-like_dom"/>
</dbReference>
<dbReference type="PANTHER" id="PTHR43806">
    <property type="entry name" value="PEPTIDASE S8"/>
    <property type="match status" value="1"/>
</dbReference>
<dbReference type="Gene3D" id="3.40.50.200">
    <property type="entry name" value="Peptidase S8/S53 domain"/>
    <property type="match status" value="2"/>
</dbReference>
<dbReference type="PANTHER" id="PTHR43806:SF11">
    <property type="entry name" value="CEREVISIN-RELATED"/>
    <property type="match status" value="1"/>
</dbReference>
<dbReference type="GO" id="GO:0006508">
    <property type="term" value="P:proteolysis"/>
    <property type="evidence" value="ECO:0007669"/>
    <property type="project" value="UniProtKB-KW"/>
</dbReference>
<reference evidence="7 8" key="1">
    <citation type="submission" date="2018-08" db="EMBL/GenBank/DDBJ databases">
        <title>Chitinophagaceae sp. K23C18032701, a novel bacterium isolated from forest soil.</title>
        <authorList>
            <person name="Wang C."/>
        </authorList>
    </citation>
    <scope>NUCLEOTIDE SEQUENCE [LARGE SCALE GENOMIC DNA]</scope>
    <source>
        <strain evidence="7 8">K23C18032701</strain>
    </source>
</reference>
<keyword evidence="2 5" id="KW-0645">Protease</keyword>
<evidence type="ECO:0000259" key="6">
    <source>
        <dbReference type="Pfam" id="PF00082"/>
    </source>
</evidence>
<dbReference type="PROSITE" id="PS00137">
    <property type="entry name" value="SUBTILASE_HIS"/>
    <property type="match status" value="1"/>
</dbReference>
<evidence type="ECO:0000256" key="3">
    <source>
        <dbReference type="ARBA" id="ARBA00022801"/>
    </source>
</evidence>
<dbReference type="PRINTS" id="PR00723">
    <property type="entry name" value="SUBTILISIN"/>
</dbReference>
<dbReference type="InterPro" id="IPR036852">
    <property type="entry name" value="Peptidase_S8/S53_dom_sf"/>
</dbReference>
<dbReference type="EMBL" id="QTJU01000010">
    <property type="protein sequence ID" value="RFM26365.1"/>
    <property type="molecule type" value="Genomic_DNA"/>
</dbReference>
<evidence type="ECO:0000256" key="5">
    <source>
        <dbReference type="PROSITE-ProRule" id="PRU01240"/>
    </source>
</evidence>
<dbReference type="OrthoDB" id="9798386at2"/>
<evidence type="ECO:0000256" key="2">
    <source>
        <dbReference type="ARBA" id="ARBA00022670"/>
    </source>
</evidence>
<proteinExistence type="inferred from homology"/>
<dbReference type="SUPFAM" id="SSF52743">
    <property type="entry name" value="Subtilisin-like"/>
    <property type="match status" value="1"/>
</dbReference>
<keyword evidence="8" id="KW-1185">Reference proteome</keyword>
<accession>A0A3E1NEF2</accession>
<feature type="active site" description="Charge relay system" evidence="5">
    <location>
        <position position="61"/>
    </location>
</feature>
<keyword evidence="4 5" id="KW-0720">Serine protease</keyword>
<organism evidence="7 8">
    <name type="scientific">Deminuibacter soli</name>
    <dbReference type="NCBI Taxonomy" id="2291815"/>
    <lineage>
        <taxon>Bacteria</taxon>
        <taxon>Pseudomonadati</taxon>
        <taxon>Bacteroidota</taxon>
        <taxon>Chitinophagia</taxon>
        <taxon>Chitinophagales</taxon>
        <taxon>Chitinophagaceae</taxon>
        <taxon>Deminuibacter</taxon>
    </lineage>
</organism>
<gene>
    <name evidence="7" type="ORF">DXN05_20880</name>
</gene>
<dbReference type="InterPro" id="IPR022398">
    <property type="entry name" value="Peptidase_S8_His-AS"/>
</dbReference>
<dbReference type="InterPro" id="IPR015500">
    <property type="entry name" value="Peptidase_S8_subtilisin-rel"/>
</dbReference>
<dbReference type="GO" id="GO:0004252">
    <property type="term" value="F:serine-type endopeptidase activity"/>
    <property type="evidence" value="ECO:0007669"/>
    <property type="project" value="UniProtKB-UniRule"/>
</dbReference>
<evidence type="ECO:0000313" key="7">
    <source>
        <dbReference type="EMBL" id="RFM26365.1"/>
    </source>
</evidence>
<comment type="caution">
    <text evidence="7">The sequence shown here is derived from an EMBL/GenBank/DDBJ whole genome shotgun (WGS) entry which is preliminary data.</text>
</comment>
<feature type="domain" description="Peptidase S8/S53" evidence="6">
    <location>
        <begin position="55"/>
        <end position="481"/>
    </location>
</feature>
<keyword evidence="3 5" id="KW-0378">Hydrolase</keyword>
<dbReference type="PROSITE" id="PS00138">
    <property type="entry name" value="SUBTILASE_SER"/>
    <property type="match status" value="1"/>
</dbReference>
<dbReference type="AlphaFoldDB" id="A0A3E1NEF2"/>
<evidence type="ECO:0000256" key="1">
    <source>
        <dbReference type="ARBA" id="ARBA00011073"/>
    </source>
</evidence>
<feature type="active site" description="Charge relay system" evidence="5">
    <location>
        <position position="447"/>
    </location>
</feature>
<comment type="similarity">
    <text evidence="1 5">Belongs to the peptidase S8 family.</text>
</comment>
<dbReference type="PROSITE" id="PS51892">
    <property type="entry name" value="SUBTILASE"/>
    <property type="match status" value="1"/>
</dbReference>
<feature type="active site" description="Charge relay system" evidence="5">
    <location>
        <position position="277"/>
    </location>
</feature>
<dbReference type="CDD" id="cd07483">
    <property type="entry name" value="Peptidases_S8_Subtilisin_Novo-like"/>
    <property type="match status" value="1"/>
</dbReference>
<dbReference type="Proteomes" id="UP000261284">
    <property type="component" value="Unassembled WGS sequence"/>
</dbReference>
<sequence length="522" mass="56370">MIKQLCTIAFAGCSLQLAAQRVNWQNLDLNKDSVFGASTEKAYRELLQNRQAAPVLVAVIDGGSDTAHEDLKDILWTNTREIPGNGIDDDHNGYADDIHGWDFIGSAKGDVNQDNTELVRLLRLLQPRFSHLTSAGGKSTDTTGYSEYLRLQNEYNQKLQEATMALRNTQRFGDIIDAIVKRIGIDAPAVADFNAYKPANGIEKKVVEIIVQQMQDGKSYAAIRKDDIGGTIDHFKQELDYHLNLSFDPRDMVGDDYNNARERYYGNPDVTGPSADHGTHVAGIIAASRTNNKGIMGVCNAAKVMVVRVVPDGDERDKDVANGIRYAVDNGAKVINMSFGKSYSPGKSVIDEAVKYAMKKDVLLVHAAGNDASNNDSVTNFPNRVYADGSGVAAAWIEVGASGIKDDEHLAANFSNYGARSVDVFAPGVDIYSTTPGSQYGTHSGTSMAAPVVTGIAATIRAYYPKLTAVQVKDIIMRSAVKITHPVSIKINGAEKQVPFSALCLSGGIVNTYAALQLAATE</sequence>
<dbReference type="InterPro" id="IPR023828">
    <property type="entry name" value="Peptidase_S8_Ser-AS"/>
</dbReference>
<dbReference type="Pfam" id="PF00082">
    <property type="entry name" value="Peptidase_S8"/>
    <property type="match status" value="1"/>
</dbReference>
<evidence type="ECO:0000313" key="8">
    <source>
        <dbReference type="Proteomes" id="UP000261284"/>
    </source>
</evidence>
<evidence type="ECO:0000256" key="4">
    <source>
        <dbReference type="ARBA" id="ARBA00022825"/>
    </source>
</evidence>
<name>A0A3E1NEF2_9BACT</name>
<dbReference type="InterPro" id="IPR000209">
    <property type="entry name" value="Peptidase_S8/S53_dom"/>
</dbReference>